<feature type="signal peptide" evidence="1">
    <location>
        <begin position="1"/>
        <end position="18"/>
    </location>
</feature>
<evidence type="ECO:0000313" key="4">
    <source>
        <dbReference type="Proteomes" id="UP000671852"/>
    </source>
</evidence>
<dbReference type="PANTHER" id="PTHR36307">
    <property type="entry name" value="FLAGELLA BASAL BODY P-RING FORMATION PROTEIN FLGA"/>
    <property type="match status" value="1"/>
</dbReference>
<dbReference type="GO" id="GO:0044780">
    <property type="term" value="P:bacterial-type flagellum assembly"/>
    <property type="evidence" value="ECO:0007669"/>
    <property type="project" value="InterPro"/>
</dbReference>
<reference evidence="3" key="1">
    <citation type="submission" date="2019-11" db="EMBL/GenBank/DDBJ databases">
        <authorList>
            <person name="Kojima H."/>
        </authorList>
    </citation>
    <scope>NUCLEOTIDE SEQUENCE</scope>
    <source>
        <strain evidence="3">H1576</strain>
    </source>
</reference>
<keyword evidence="3" id="KW-0282">Flagellum</keyword>
<dbReference type="InterPro" id="IPR017585">
    <property type="entry name" value="SAF_FlgA"/>
</dbReference>
<feature type="chain" id="PRO_5037517312" evidence="1">
    <location>
        <begin position="19"/>
        <end position="288"/>
    </location>
</feature>
<dbReference type="KEGG" id="saqt:GJV85_06760"/>
<name>A0A975B0B9_9BACT</name>
<feature type="domain" description="Flagella basal body P-ring formation protein FlgA SAF" evidence="2">
    <location>
        <begin position="170"/>
        <end position="284"/>
    </location>
</feature>
<reference evidence="3" key="2">
    <citation type="submission" date="2021-04" db="EMBL/GenBank/DDBJ databases">
        <title>Isolation and characterization of a novel species of the genus Sulfurimonas.</title>
        <authorList>
            <person name="Fukui M."/>
        </authorList>
    </citation>
    <scope>NUCLEOTIDE SEQUENCE</scope>
    <source>
        <strain evidence="3">H1576</strain>
    </source>
</reference>
<sequence>MHSLFLFLFFTLSFNLFATTNLQNNYFIQNDYILLSDIVKGVKNDKKLFRLESNKHIKRIKSKELFSLLVENGITDVKYKNSYVQFTKQSPIDTSSIKNAIRALYEEKYPSIVIGKISVTPRRYLDSLPSDYTVNLPRNAHLSSRGTLYIKTLDRKKIFFDYFISAKIDAYVSKKMIERSEELSVINTLKKRVRLDRFRAMPIDEIASLQAKNRIKESKILTSRDVTGLFLIKRGATISVSIKNSNMAISFLAIAERSARLGDEIYVKNKKGNKIRVVATGHNRAEAR</sequence>
<proteinExistence type="predicted"/>
<dbReference type="NCBIfam" id="TIGR03170">
    <property type="entry name" value="flgA_cterm"/>
    <property type="match status" value="1"/>
</dbReference>
<organism evidence="3 4">
    <name type="scientific">Sulfurimonas aquatica</name>
    <dbReference type="NCBI Taxonomy" id="2672570"/>
    <lineage>
        <taxon>Bacteria</taxon>
        <taxon>Pseudomonadati</taxon>
        <taxon>Campylobacterota</taxon>
        <taxon>Epsilonproteobacteria</taxon>
        <taxon>Campylobacterales</taxon>
        <taxon>Sulfurimonadaceae</taxon>
        <taxon>Sulfurimonas</taxon>
    </lineage>
</organism>
<dbReference type="EMBL" id="CP046072">
    <property type="protein sequence ID" value="QSZ41818.1"/>
    <property type="molecule type" value="Genomic_DNA"/>
</dbReference>
<evidence type="ECO:0000259" key="2">
    <source>
        <dbReference type="Pfam" id="PF13144"/>
    </source>
</evidence>
<gene>
    <name evidence="3" type="primary">flgA</name>
    <name evidence="3" type="ORF">GJV85_06760</name>
</gene>
<keyword evidence="4" id="KW-1185">Reference proteome</keyword>
<protein>
    <submittedName>
        <fullName evidence="3">Flagellar basal body P-ring formation protein FlgA</fullName>
    </submittedName>
</protein>
<dbReference type="RefSeq" id="WP_207560637.1">
    <property type="nucleotide sequence ID" value="NZ_CP046072.1"/>
</dbReference>
<dbReference type="InterPro" id="IPR039246">
    <property type="entry name" value="Flagellar_FlgA"/>
</dbReference>
<evidence type="ECO:0000313" key="3">
    <source>
        <dbReference type="EMBL" id="QSZ41818.1"/>
    </source>
</evidence>
<dbReference type="AlphaFoldDB" id="A0A975B0B9"/>
<evidence type="ECO:0000256" key="1">
    <source>
        <dbReference type="SAM" id="SignalP"/>
    </source>
</evidence>
<keyword evidence="3" id="KW-0969">Cilium</keyword>
<dbReference type="PANTHER" id="PTHR36307:SF1">
    <property type="entry name" value="FLAGELLA BASAL BODY P-RING FORMATION PROTEIN FLGA"/>
    <property type="match status" value="1"/>
</dbReference>
<keyword evidence="3" id="KW-0966">Cell projection</keyword>
<dbReference type="Proteomes" id="UP000671852">
    <property type="component" value="Chromosome"/>
</dbReference>
<dbReference type="Pfam" id="PF13144">
    <property type="entry name" value="ChapFlgA"/>
    <property type="match status" value="1"/>
</dbReference>
<accession>A0A975B0B9</accession>
<keyword evidence="1" id="KW-0732">Signal</keyword>